<sequence>MAVFIGKFLPVAFWLVLWFGKTSALPHSPMRFAASSAYNNRMQLGGQRSPSSKPRPAMYPVSQVSQSSGSGVSDFVVTQPRDNMYFSLPSTWFLPYGNRGESSDIISPSFGMPYDDSDDDLMGGDGNLQRQTRIAPPPSMFHSRPYSSSRLSAAKIVDEKPEDSREDDYQNQYSFFKLMG</sequence>
<feature type="compositionally biased region" description="Polar residues" evidence="1">
    <location>
        <begin position="43"/>
        <end position="52"/>
    </location>
</feature>
<keyword evidence="2" id="KW-0732">Signal</keyword>
<name>A0A1D1VGI6_RAMVA</name>
<organism evidence="3 4">
    <name type="scientific">Ramazzottius varieornatus</name>
    <name type="common">Water bear</name>
    <name type="synonym">Tardigrade</name>
    <dbReference type="NCBI Taxonomy" id="947166"/>
    <lineage>
        <taxon>Eukaryota</taxon>
        <taxon>Metazoa</taxon>
        <taxon>Ecdysozoa</taxon>
        <taxon>Tardigrada</taxon>
        <taxon>Eutardigrada</taxon>
        <taxon>Parachela</taxon>
        <taxon>Hypsibioidea</taxon>
        <taxon>Ramazzottiidae</taxon>
        <taxon>Ramazzottius</taxon>
    </lineage>
</organism>
<feature type="compositionally biased region" description="Low complexity" evidence="1">
    <location>
        <begin position="61"/>
        <end position="71"/>
    </location>
</feature>
<comment type="caution">
    <text evidence="3">The sequence shown here is derived from an EMBL/GenBank/DDBJ whole genome shotgun (WGS) entry which is preliminary data.</text>
</comment>
<evidence type="ECO:0000256" key="2">
    <source>
        <dbReference type="SAM" id="SignalP"/>
    </source>
</evidence>
<dbReference type="AlphaFoldDB" id="A0A1D1VGI6"/>
<dbReference type="EMBL" id="BDGG01000005">
    <property type="protein sequence ID" value="GAU99172.1"/>
    <property type="molecule type" value="Genomic_DNA"/>
</dbReference>
<keyword evidence="4" id="KW-1185">Reference proteome</keyword>
<proteinExistence type="predicted"/>
<protein>
    <submittedName>
        <fullName evidence="3">Uncharacterized protein</fullName>
    </submittedName>
</protein>
<dbReference type="Proteomes" id="UP000186922">
    <property type="component" value="Unassembled WGS sequence"/>
</dbReference>
<reference evidence="3 4" key="1">
    <citation type="journal article" date="2016" name="Nat. Commun.">
        <title>Extremotolerant tardigrade genome and improved radiotolerance of human cultured cells by tardigrade-unique protein.</title>
        <authorList>
            <person name="Hashimoto T."/>
            <person name="Horikawa D.D."/>
            <person name="Saito Y."/>
            <person name="Kuwahara H."/>
            <person name="Kozuka-Hata H."/>
            <person name="Shin-I T."/>
            <person name="Minakuchi Y."/>
            <person name="Ohishi K."/>
            <person name="Motoyama A."/>
            <person name="Aizu T."/>
            <person name="Enomoto A."/>
            <person name="Kondo K."/>
            <person name="Tanaka S."/>
            <person name="Hara Y."/>
            <person name="Koshikawa S."/>
            <person name="Sagara H."/>
            <person name="Miura T."/>
            <person name="Yokobori S."/>
            <person name="Miyagawa K."/>
            <person name="Suzuki Y."/>
            <person name="Kubo T."/>
            <person name="Oyama M."/>
            <person name="Kohara Y."/>
            <person name="Fujiyama A."/>
            <person name="Arakawa K."/>
            <person name="Katayama T."/>
            <person name="Toyoda A."/>
            <person name="Kunieda T."/>
        </authorList>
    </citation>
    <scope>NUCLEOTIDE SEQUENCE [LARGE SCALE GENOMIC DNA]</scope>
    <source>
        <strain evidence="3 4">YOKOZUNA-1</strain>
    </source>
</reference>
<gene>
    <name evidence="3" type="primary">RvY_10208-1</name>
    <name evidence="3" type="synonym">RvY_10208.1</name>
    <name evidence="3" type="ORF">RvY_10208</name>
</gene>
<feature type="region of interest" description="Disordered" evidence="1">
    <location>
        <begin position="43"/>
        <end position="71"/>
    </location>
</feature>
<feature type="chain" id="PRO_5008898400" evidence="2">
    <location>
        <begin position="25"/>
        <end position="180"/>
    </location>
</feature>
<accession>A0A1D1VGI6</accession>
<feature type="signal peptide" evidence="2">
    <location>
        <begin position="1"/>
        <end position="24"/>
    </location>
</feature>
<evidence type="ECO:0000313" key="4">
    <source>
        <dbReference type="Proteomes" id="UP000186922"/>
    </source>
</evidence>
<evidence type="ECO:0000313" key="3">
    <source>
        <dbReference type="EMBL" id="GAU99172.1"/>
    </source>
</evidence>
<evidence type="ECO:0000256" key="1">
    <source>
        <dbReference type="SAM" id="MobiDB-lite"/>
    </source>
</evidence>